<evidence type="ECO:0000256" key="11">
    <source>
        <dbReference type="HAMAP-Rule" id="MF_01023"/>
    </source>
</evidence>
<keyword evidence="6 11" id="KW-0028">Amino-acid biosynthesis</keyword>
<keyword evidence="5 11" id="KW-0032">Aminotransferase</keyword>
<evidence type="ECO:0000313" key="14">
    <source>
        <dbReference type="EMBL" id="GAA3671970.1"/>
    </source>
</evidence>
<evidence type="ECO:0000256" key="6">
    <source>
        <dbReference type="ARBA" id="ARBA00022605"/>
    </source>
</evidence>
<sequence length="686" mass="72909">MSAPAADLLRLHCNENPYGPPPGAVLAAGAELEDWCAAYPDSGCTALRARVARHVGVDPESVAIGNGSEDLIMLTALTFLRPGDPVLVSEMSFPGYAMAATMAGAEVRTVPPDGYRISAPAICAALTEELKLVFICNPNNPTGTVLDRAEVERILTSAEAAGVIPVFDEAYMEFAGPEYEYAVDAVRAGRRLLVLRTFSKLWGLASLRVGYALGPPDLIGRIGRSRQTLPFGVNRVAQRAAIAALDHDGFVEEMRKRTVAARERLCAGLELLGAEFVPSAANFVLVRTSSDSTALAARLADEHGVLVRDLAAFGLPGHLRVTVGTPEQVDRFCAALAATTSKPSSPAASAGLGDRSGAPVPTLAPVGPTELFNSYVGANAVFALNELGVWEHLLDGARTVASLAAETWADPAKLLPLVRVAALLGYVEWRSGSVALTAAGRDLAAQRGFFTWAVGGHGELLRRLADVALGAATFGRDLGRDGEKVAEGSGLVGRMLTRPIEQKVLDGIAFESVADLGCGDGSRLIRMCRDGSRRGLGVEADERACEAATKSVAEAGLSDRVTIVRDDARRWDGRRFPGVDLVTCFLMLHDLFAAVEEPADAVRKLIEVFPDARRFLIADTAAVNWAGHEGPLPAFSLGFELLHAYMETPIVGADTYLNAFAGAGLRVERREQFGSPSTWLYLLVRE</sequence>
<dbReference type="EC" id="2.6.1.9" evidence="11"/>
<evidence type="ECO:0000256" key="9">
    <source>
        <dbReference type="ARBA" id="ARBA00023102"/>
    </source>
</evidence>
<evidence type="ECO:0000313" key="15">
    <source>
        <dbReference type="Proteomes" id="UP001500902"/>
    </source>
</evidence>
<dbReference type="Gene3D" id="1.10.10.10">
    <property type="entry name" value="Winged helix-like DNA-binding domain superfamily/Winged helix DNA-binding domain"/>
    <property type="match status" value="1"/>
</dbReference>
<evidence type="ECO:0000256" key="1">
    <source>
        <dbReference type="ARBA" id="ARBA00001933"/>
    </source>
</evidence>
<feature type="modified residue" description="N6-(pyridoxal phosphate)lysine" evidence="11">
    <location>
        <position position="200"/>
    </location>
</feature>
<dbReference type="Pfam" id="PF00155">
    <property type="entry name" value="Aminotran_1_2"/>
    <property type="match status" value="1"/>
</dbReference>
<feature type="domain" description="Methyltransferase" evidence="13">
    <location>
        <begin position="513"/>
        <end position="591"/>
    </location>
</feature>
<dbReference type="InterPro" id="IPR015421">
    <property type="entry name" value="PyrdxlP-dep_Trfase_major"/>
</dbReference>
<evidence type="ECO:0000259" key="12">
    <source>
        <dbReference type="Pfam" id="PF00155"/>
    </source>
</evidence>
<evidence type="ECO:0000256" key="10">
    <source>
        <dbReference type="ARBA" id="ARBA00047481"/>
    </source>
</evidence>
<comment type="pathway">
    <text evidence="2 11">Amino-acid biosynthesis; L-histidine biosynthesis; L-histidine from 5-phospho-alpha-D-ribose 1-diphosphate: step 7/9.</text>
</comment>
<comment type="subunit">
    <text evidence="4 11">Homodimer.</text>
</comment>
<evidence type="ECO:0000256" key="5">
    <source>
        <dbReference type="ARBA" id="ARBA00022576"/>
    </source>
</evidence>
<dbReference type="InterPro" id="IPR050106">
    <property type="entry name" value="HistidinolP_aminotransfase"/>
</dbReference>
<dbReference type="InterPro" id="IPR004839">
    <property type="entry name" value="Aminotransferase_I/II_large"/>
</dbReference>
<name>A0ABP7BWN2_9ACTN</name>
<dbReference type="NCBIfam" id="TIGR01141">
    <property type="entry name" value="hisC"/>
    <property type="match status" value="1"/>
</dbReference>
<comment type="caution">
    <text evidence="14">The sequence shown here is derived from an EMBL/GenBank/DDBJ whole genome shotgun (WGS) entry which is preliminary data.</text>
</comment>
<evidence type="ECO:0000256" key="7">
    <source>
        <dbReference type="ARBA" id="ARBA00022679"/>
    </source>
</evidence>
<dbReference type="InterPro" id="IPR036388">
    <property type="entry name" value="WH-like_DNA-bd_sf"/>
</dbReference>
<dbReference type="PANTHER" id="PTHR43643">
    <property type="entry name" value="HISTIDINOL-PHOSPHATE AMINOTRANSFERASE 2"/>
    <property type="match status" value="1"/>
</dbReference>
<comment type="catalytic activity">
    <reaction evidence="10 11">
        <text>L-histidinol phosphate + 2-oxoglutarate = 3-(imidazol-4-yl)-2-oxopropyl phosphate + L-glutamate</text>
        <dbReference type="Rhea" id="RHEA:23744"/>
        <dbReference type="ChEBI" id="CHEBI:16810"/>
        <dbReference type="ChEBI" id="CHEBI:29985"/>
        <dbReference type="ChEBI" id="CHEBI:57766"/>
        <dbReference type="ChEBI" id="CHEBI:57980"/>
        <dbReference type="EC" id="2.6.1.9"/>
    </reaction>
</comment>
<evidence type="ECO:0000256" key="4">
    <source>
        <dbReference type="ARBA" id="ARBA00011738"/>
    </source>
</evidence>
<dbReference type="InterPro" id="IPR029063">
    <property type="entry name" value="SAM-dependent_MTases_sf"/>
</dbReference>
<dbReference type="InterPro" id="IPR005861">
    <property type="entry name" value="HisP_aminotrans"/>
</dbReference>
<dbReference type="Gene3D" id="3.40.640.10">
    <property type="entry name" value="Type I PLP-dependent aspartate aminotransferase-like (Major domain)"/>
    <property type="match status" value="1"/>
</dbReference>
<keyword evidence="7 11" id="KW-0808">Transferase</keyword>
<gene>
    <name evidence="11" type="primary">hisC</name>
    <name evidence="14" type="ORF">GCM10022224_040170</name>
</gene>
<evidence type="ECO:0000256" key="3">
    <source>
        <dbReference type="ARBA" id="ARBA00007970"/>
    </source>
</evidence>
<dbReference type="SUPFAM" id="SSF53335">
    <property type="entry name" value="S-adenosyl-L-methionine-dependent methyltransferases"/>
    <property type="match status" value="1"/>
</dbReference>
<dbReference type="Proteomes" id="UP001500902">
    <property type="component" value="Unassembled WGS sequence"/>
</dbReference>
<dbReference type="CDD" id="cd00609">
    <property type="entry name" value="AAT_like"/>
    <property type="match status" value="1"/>
</dbReference>
<proteinExistence type="inferred from homology"/>
<keyword evidence="8 11" id="KW-0663">Pyridoxal phosphate</keyword>
<dbReference type="SUPFAM" id="SSF46785">
    <property type="entry name" value="Winged helix' DNA-binding domain"/>
    <property type="match status" value="1"/>
</dbReference>
<reference evidence="15" key="1">
    <citation type="journal article" date="2019" name="Int. J. Syst. Evol. Microbiol.">
        <title>The Global Catalogue of Microorganisms (GCM) 10K type strain sequencing project: providing services to taxonomists for standard genome sequencing and annotation.</title>
        <authorList>
            <consortium name="The Broad Institute Genomics Platform"/>
            <consortium name="The Broad Institute Genome Sequencing Center for Infectious Disease"/>
            <person name="Wu L."/>
            <person name="Ma J."/>
        </authorList>
    </citation>
    <scope>NUCLEOTIDE SEQUENCE [LARGE SCALE GENOMIC DNA]</scope>
    <source>
        <strain evidence="15">JCM 16904</strain>
    </source>
</reference>
<dbReference type="InterPro" id="IPR041698">
    <property type="entry name" value="Methyltransf_25"/>
</dbReference>
<organism evidence="14 15">
    <name type="scientific">Nonomuraea antimicrobica</name>
    <dbReference type="NCBI Taxonomy" id="561173"/>
    <lineage>
        <taxon>Bacteria</taxon>
        <taxon>Bacillati</taxon>
        <taxon>Actinomycetota</taxon>
        <taxon>Actinomycetes</taxon>
        <taxon>Streptosporangiales</taxon>
        <taxon>Streptosporangiaceae</taxon>
        <taxon>Nonomuraea</taxon>
    </lineage>
</organism>
<evidence type="ECO:0000256" key="8">
    <source>
        <dbReference type="ARBA" id="ARBA00022898"/>
    </source>
</evidence>
<dbReference type="InterPro" id="IPR015424">
    <property type="entry name" value="PyrdxlP-dep_Trfase"/>
</dbReference>
<evidence type="ECO:0000256" key="2">
    <source>
        <dbReference type="ARBA" id="ARBA00005011"/>
    </source>
</evidence>
<dbReference type="CDD" id="cd02440">
    <property type="entry name" value="AdoMet_MTases"/>
    <property type="match status" value="1"/>
</dbReference>
<dbReference type="SUPFAM" id="SSF53383">
    <property type="entry name" value="PLP-dependent transferases"/>
    <property type="match status" value="1"/>
</dbReference>
<accession>A0ABP7BWN2</accession>
<comment type="similarity">
    <text evidence="3 11">Belongs to the class-II pyridoxal-phosphate-dependent aminotransferase family. Histidinol-phosphate aminotransferase subfamily.</text>
</comment>
<dbReference type="InterPro" id="IPR015422">
    <property type="entry name" value="PyrdxlP-dep_Trfase_small"/>
</dbReference>
<evidence type="ECO:0000259" key="13">
    <source>
        <dbReference type="Pfam" id="PF13649"/>
    </source>
</evidence>
<dbReference type="Gene3D" id="3.40.50.150">
    <property type="entry name" value="Vaccinia Virus protein VP39"/>
    <property type="match status" value="1"/>
</dbReference>
<dbReference type="PANTHER" id="PTHR43643:SF6">
    <property type="entry name" value="HISTIDINOL-PHOSPHATE AMINOTRANSFERASE"/>
    <property type="match status" value="1"/>
</dbReference>
<feature type="domain" description="Aminotransferase class I/classII large" evidence="12">
    <location>
        <begin position="7"/>
        <end position="336"/>
    </location>
</feature>
<dbReference type="InterPro" id="IPR036390">
    <property type="entry name" value="WH_DNA-bd_sf"/>
</dbReference>
<protein>
    <recommendedName>
        <fullName evidence="11">Histidinol-phosphate aminotransferase</fullName>
        <ecNumber evidence="11">2.6.1.9</ecNumber>
    </recommendedName>
    <alternativeName>
        <fullName evidence="11">Imidazole acetol-phosphate transaminase</fullName>
    </alternativeName>
</protein>
<comment type="cofactor">
    <cofactor evidence="1 11">
        <name>pyridoxal 5'-phosphate</name>
        <dbReference type="ChEBI" id="CHEBI:597326"/>
    </cofactor>
</comment>
<dbReference type="EMBL" id="BAAAZP010000077">
    <property type="protein sequence ID" value="GAA3671970.1"/>
    <property type="molecule type" value="Genomic_DNA"/>
</dbReference>
<dbReference type="HAMAP" id="MF_01023">
    <property type="entry name" value="HisC_aminotrans_2"/>
    <property type="match status" value="1"/>
</dbReference>
<dbReference type="RefSeq" id="WP_344879787.1">
    <property type="nucleotide sequence ID" value="NZ_BAAAZP010000077.1"/>
</dbReference>
<dbReference type="Pfam" id="PF13649">
    <property type="entry name" value="Methyltransf_25"/>
    <property type="match status" value="1"/>
</dbReference>
<dbReference type="Gene3D" id="3.90.1150.10">
    <property type="entry name" value="Aspartate Aminotransferase, domain 1"/>
    <property type="match status" value="1"/>
</dbReference>
<keyword evidence="15" id="KW-1185">Reference proteome</keyword>
<keyword evidence="9 11" id="KW-0368">Histidine biosynthesis</keyword>